<feature type="domain" description="EF-hand" evidence="10">
    <location>
        <begin position="98"/>
        <end position="133"/>
    </location>
</feature>
<feature type="domain" description="EF-hand" evidence="10">
    <location>
        <begin position="143"/>
        <end position="178"/>
    </location>
</feature>
<evidence type="ECO:0000256" key="3">
    <source>
        <dbReference type="ARBA" id="ARBA00022707"/>
    </source>
</evidence>
<dbReference type="RefSeq" id="XP_066920973.1">
    <property type="nucleotide sequence ID" value="XM_067064872.1"/>
</dbReference>
<sequence>MGVHGSKSKIPPQQLCELVNHTHFDSKELKKWYNGFLKECPDNQMSKEQFIKLYGSFYAHGNAAKFAQHVFRTFDYNSDGNIDFREFIMSLSVTTRGSIDEKLRWAFQIYDIDGNGFITQNELFSIMKAVQNMVGAIDDENIMSKSRMSNVFNKMDLNKDCKLSLEEFLTGAREDETFVHLLSAYNGK</sequence>
<dbReference type="GO" id="GO:0008218">
    <property type="term" value="P:bioluminescence"/>
    <property type="evidence" value="ECO:0007669"/>
    <property type="project" value="UniProtKB-KW"/>
</dbReference>
<protein>
    <recommendedName>
        <fullName evidence="10">EF-hand domain-containing protein</fullName>
    </recommendedName>
</protein>
<evidence type="ECO:0000313" key="12">
    <source>
        <dbReference type="Proteomes" id="UP000594262"/>
    </source>
</evidence>
<dbReference type="GeneID" id="136808341"/>
<comment type="similarity">
    <text evidence="2">Belongs to the aequorin family.</text>
</comment>
<keyword evidence="3" id="KW-0519">Myristate</keyword>
<keyword evidence="4" id="KW-0479">Metal-binding</keyword>
<feature type="domain" description="EF-hand" evidence="10">
    <location>
        <begin position="62"/>
        <end position="97"/>
    </location>
</feature>
<dbReference type="PROSITE" id="PS50222">
    <property type="entry name" value="EF_HAND_2"/>
    <property type="match status" value="3"/>
</dbReference>
<evidence type="ECO:0000256" key="9">
    <source>
        <dbReference type="ARBA" id="ARBA00023288"/>
    </source>
</evidence>
<evidence type="ECO:0000313" key="11">
    <source>
        <dbReference type="EnsemblMetazoa" id="CLYHEMP022274.1"/>
    </source>
</evidence>
<keyword evidence="12" id="KW-1185">Reference proteome</keyword>
<comment type="similarity">
    <text evidence="1">Belongs to the recoverin family.</text>
</comment>
<proteinExistence type="inferred from homology"/>
<evidence type="ECO:0000256" key="2">
    <source>
        <dbReference type="ARBA" id="ARBA00007828"/>
    </source>
</evidence>
<evidence type="ECO:0000256" key="6">
    <source>
        <dbReference type="ARBA" id="ARBA00022837"/>
    </source>
</evidence>
<dbReference type="SMART" id="SM00054">
    <property type="entry name" value="EFh"/>
    <property type="match status" value="3"/>
</dbReference>
<evidence type="ECO:0000256" key="8">
    <source>
        <dbReference type="ARBA" id="ARBA00023262"/>
    </source>
</evidence>
<dbReference type="FunFam" id="1.10.238.10:FF:000009">
    <property type="entry name" value="Visinin-like protein 1"/>
    <property type="match status" value="1"/>
</dbReference>
<dbReference type="OrthoDB" id="191686at2759"/>
<accession>A0A7M5XI42</accession>
<dbReference type="InterPro" id="IPR028846">
    <property type="entry name" value="Recoverin"/>
</dbReference>
<dbReference type="CDD" id="cd00051">
    <property type="entry name" value="EFh"/>
    <property type="match status" value="2"/>
</dbReference>
<evidence type="ECO:0000256" key="4">
    <source>
        <dbReference type="ARBA" id="ARBA00022723"/>
    </source>
</evidence>
<name>A0A7M5XI42_9CNID</name>
<dbReference type="PANTHER" id="PTHR23055:SF178">
    <property type="entry name" value="NEUROCALCIN HOMOLOG"/>
    <property type="match status" value="1"/>
</dbReference>
<dbReference type="Proteomes" id="UP000594262">
    <property type="component" value="Unplaced"/>
</dbReference>
<dbReference type="Pfam" id="PF13499">
    <property type="entry name" value="EF-hand_7"/>
    <property type="match status" value="1"/>
</dbReference>
<evidence type="ECO:0000259" key="10">
    <source>
        <dbReference type="PROSITE" id="PS50222"/>
    </source>
</evidence>
<dbReference type="PROSITE" id="PS00018">
    <property type="entry name" value="EF_HAND_1"/>
    <property type="match status" value="2"/>
</dbReference>
<dbReference type="InterPro" id="IPR002048">
    <property type="entry name" value="EF_hand_dom"/>
</dbReference>
<dbReference type="InterPro" id="IPR018247">
    <property type="entry name" value="EF_Hand_1_Ca_BS"/>
</dbReference>
<organism evidence="11 12">
    <name type="scientific">Clytia hemisphaerica</name>
    <dbReference type="NCBI Taxonomy" id="252671"/>
    <lineage>
        <taxon>Eukaryota</taxon>
        <taxon>Metazoa</taxon>
        <taxon>Cnidaria</taxon>
        <taxon>Hydrozoa</taxon>
        <taxon>Hydroidolina</taxon>
        <taxon>Leptothecata</taxon>
        <taxon>Obeliida</taxon>
        <taxon>Clytiidae</taxon>
        <taxon>Clytia</taxon>
    </lineage>
</organism>
<dbReference type="PRINTS" id="PR00450">
    <property type="entry name" value="RECOVERIN"/>
</dbReference>
<evidence type="ECO:0000256" key="1">
    <source>
        <dbReference type="ARBA" id="ARBA00006049"/>
    </source>
</evidence>
<dbReference type="GO" id="GO:0005509">
    <property type="term" value="F:calcium ion binding"/>
    <property type="evidence" value="ECO:0007669"/>
    <property type="project" value="InterPro"/>
</dbReference>
<keyword evidence="8" id="KW-0599">Photoprotein</keyword>
<reference evidence="11" key="1">
    <citation type="submission" date="2021-01" db="UniProtKB">
        <authorList>
            <consortium name="EnsemblMetazoa"/>
        </authorList>
    </citation>
    <scope>IDENTIFICATION</scope>
</reference>
<dbReference type="SUPFAM" id="SSF47473">
    <property type="entry name" value="EF-hand"/>
    <property type="match status" value="1"/>
</dbReference>
<dbReference type="InterPro" id="IPR011992">
    <property type="entry name" value="EF-hand-dom_pair"/>
</dbReference>
<keyword evidence="7" id="KW-0455">Luminescence</keyword>
<keyword evidence="5" id="KW-0677">Repeat</keyword>
<dbReference type="Gene3D" id="1.10.238.10">
    <property type="entry name" value="EF-hand"/>
    <property type="match status" value="1"/>
</dbReference>
<keyword evidence="6" id="KW-0106">Calcium</keyword>
<dbReference type="Pfam" id="PF13202">
    <property type="entry name" value="EF-hand_5"/>
    <property type="match status" value="1"/>
</dbReference>
<dbReference type="PANTHER" id="PTHR23055">
    <property type="entry name" value="CALCIUM BINDING PROTEINS"/>
    <property type="match status" value="1"/>
</dbReference>
<evidence type="ECO:0000256" key="7">
    <source>
        <dbReference type="ARBA" id="ARBA00023223"/>
    </source>
</evidence>
<dbReference type="EnsemblMetazoa" id="CLYHEMT022274.1">
    <property type="protein sequence ID" value="CLYHEMP022274.1"/>
    <property type="gene ID" value="CLYHEMG022274"/>
</dbReference>
<evidence type="ECO:0000256" key="5">
    <source>
        <dbReference type="ARBA" id="ARBA00022737"/>
    </source>
</evidence>
<dbReference type="AlphaFoldDB" id="A0A7M5XI42"/>
<keyword evidence="9" id="KW-0449">Lipoprotein</keyword>